<dbReference type="Proteomes" id="UP000178444">
    <property type="component" value="Unassembled WGS sequence"/>
</dbReference>
<dbReference type="Pfam" id="PF01370">
    <property type="entry name" value="Epimerase"/>
    <property type="match status" value="1"/>
</dbReference>
<evidence type="ECO:0000313" key="4">
    <source>
        <dbReference type="Proteomes" id="UP000178444"/>
    </source>
</evidence>
<gene>
    <name evidence="3" type="ORF">A2941_02865</name>
</gene>
<reference evidence="3 4" key="1">
    <citation type="journal article" date="2016" name="Nat. Commun.">
        <title>Thousands of microbial genomes shed light on interconnected biogeochemical processes in an aquifer system.</title>
        <authorList>
            <person name="Anantharaman K."/>
            <person name="Brown C.T."/>
            <person name="Hug L.A."/>
            <person name="Sharon I."/>
            <person name="Castelle C.J."/>
            <person name="Probst A.J."/>
            <person name="Thomas B.C."/>
            <person name="Singh A."/>
            <person name="Wilkins M.J."/>
            <person name="Karaoz U."/>
            <person name="Brodie E.L."/>
            <person name="Williams K.H."/>
            <person name="Hubbard S.S."/>
            <person name="Banfield J.F."/>
        </authorList>
    </citation>
    <scope>NUCLEOTIDE SEQUENCE [LARGE SCALE GENOMIC DNA]</scope>
</reference>
<evidence type="ECO:0000313" key="3">
    <source>
        <dbReference type="EMBL" id="OGN27923.1"/>
    </source>
</evidence>
<comment type="caution">
    <text evidence="3">The sequence shown here is derived from an EMBL/GenBank/DDBJ whole genome shotgun (WGS) entry which is preliminary data.</text>
</comment>
<name>A0A1F8GRC2_9BACT</name>
<proteinExistence type="inferred from homology"/>
<dbReference type="SUPFAM" id="SSF51735">
    <property type="entry name" value="NAD(P)-binding Rossmann-fold domains"/>
    <property type="match status" value="1"/>
</dbReference>
<dbReference type="InterPro" id="IPR036291">
    <property type="entry name" value="NAD(P)-bd_dom_sf"/>
</dbReference>
<dbReference type="InterPro" id="IPR001509">
    <property type="entry name" value="Epimerase_deHydtase"/>
</dbReference>
<sequence length="314" mass="35341">MKPKKLKIMVTGALGHIGSHLIRNLDRSVVRDVVMLDNLESQRFPSLYNLPKGFIFKFVKEDILTADFSKHLKGVDALIHLAAITDAEKSKQIPELVEAVNYEGLKRVAGACLKAKVCLFFPSTTSVYGSQSSVVDETCKELKPQSPYAETKLNSEKYLQGLKKKGLKLVICRFGTIFGHSVGMRYDTAVNKFTWQASTGQPITVWKTAWNQKRPYLYLGDAVKAINFILKKDLFDGQIYNVVTKNFTVENVVKTIQKFVPKLVMDYVDSAIMNQLSYEVDDSKFRRLGFKPTGNLKQGIAEKITSLAMIINKD</sequence>
<protein>
    <recommendedName>
        <fullName evidence="2">NAD-dependent epimerase/dehydratase domain-containing protein</fullName>
    </recommendedName>
</protein>
<dbReference type="PANTHER" id="PTHR43000">
    <property type="entry name" value="DTDP-D-GLUCOSE 4,6-DEHYDRATASE-RELATED"/>
    <property type="match status" value="1"/>
</dbReference>
<dbReference type="AlphaFoldDB" id="A0A1F8GRC2"/>
<feature type="domain" description="NAD-dependent epimerase/dehydratase" evidence="2">
    <location>
        <begin position="8"/>
        <end position="242"/>
    </location>
</feature>
<dbReference type="Gene3D" id="3.40.50.720">
    <property type="entry name" value="NAD(P)-binding Rossmann-like Domain"/>
    <property type="match status" value="1"/>
</dbReference>
<comment type="similarity">
    <text evidence="1">Belongs to the NAD(P)-dependent epimerase/dehydratase family.</text>
</comment>
<evidence type="ECO:0000259" key="2">
    <source>
        <dbReference type="Pfam" id="PF01370"/>
    </source>
</evidence>
<dbReference type="EMBL" id="MGKO01000005">
    <property type="protein sequence ID" value="OGN27923.1"/>
    <property type="molecule type" value="Genomic_DNA"/>
</dbReference>
<dbReference type="CDD" id="cd08946">
    <property type="entry name" value="SDR_e"/>
    <property type="match status" value="1"/>
</dbReference>
<evidence type="ECO:0000256" key="1">
    <source>
        <dbReference type="ARBA" id="ARBA00007637"/>
    </source>
</evidence>
<organism evidence="3 4">
    <name type="scientific">Candidatus Yanofskybacteria bacterium RIFCSPLOWO2_01_FULL_49_17</name>
    <dbReference type="NCBI Taxonomy" id="1802700"/>
    <lineage>
        <taxon>Bacteria</taxon>
        <taxon>Candidatus Yanofskyibacteriota</taxon>
    </lineage>
</organism>
<accession>A0A1F8GRC2</accession>